<dbReference type="EMBL" id="AP013293">
    <property type="protein sequence ID" value="BAO66330.1"/>
    <property type="molecule type" value="Genomic_DNA"/>
</dbReference>
<dbReference type="AlphaFoldDB" id="A0AAD1AYK7"/>
<dbReference type="GO" id="GO:0019867">
    <property type="term" value="C:outer membrane"/>
    <property type="evidence" value="ECO:0007669"/>
    <property type="project" value="InterPro"/>
</dbReference>
<sequence>MELNFQPAYSENKIMIKENFNKENFQPAHSENKIMIKENFNKENFFKIKKIKIYGNNEILSLIDLKEGDKIDIKKYNFDKTINNLLKYGNFKDIKIHIHYLNNKEIILEISSNEIDYFNTIEVIGITEKESKLIFDKDFLKKDLNDDLIIFFLKRINEFYEKKGYTNIQYQMDYEENNKLKITVKKGNLFKIKDLIIEGNNFFSKEEIKNIMINSFKEQIFVKDKFKLDQENLINLFKINGFKEVKILSEKIKKINNNYYLLNLKIDQGNQYFLRNCSFKGNKFFNDNILKQKFNSIQNKIFNLLEIKSLVLNESNPNSLISEYKKNGYFNPKFSFSEKKVDDNVLDLEISILENEKFYFNKINLIGNKKVKDSILLQEITFSPGDLWSHKKIIKSLENLKKLDLFENVDWNNETNKTKNQVDINFLFTEKKNSEINFKMNYKVPDLFGQFFLKIKNFSLLNFLKFNKRPYGDNQKVNFLINLGENLKEINLSFIDPKLFNFSKFKLNLFSSKEKKKNNIESNSNPNLNEEKNYYLTKNKNSIKFIKKLKKMNKLEFHINYDSNKKSFFNKNNLITKVIKTSKNLKFKFLFNKNTIDKKQIFMKTGENFKLKSIFTLPSLLRISNFKKKFFEYFQFQLKTILYNQFFNNLMTKIGYEFGFILNNNSNNLNNFYMGGTNFEKDNLNKENFIPLRGYSEPNKFLGVITPKNGGVIYNKYKSELRYLILDKNWFKFWISNFFEAGNIFDNYKNFSLFNLKRSIGTGLRLFVNYIGYLGCDLSYRLDKTLDKTTKPGWKLNFIFDNKF</sequence>
<proteinExistence type="predicted"/>
<evidence type="ECO:0000313" key="3">
    <source>
        <dbReference type="Proteomes" id="UP000031659"/>
    </source>
</evidence>
<dbReference type="Gene3D" id="3.10.20.310">
    <property type="entry name" value="membrane protein fhac"/>
    <property type="match status" value="3"/>
</dbReference>
<evidence type="ECO:0000259" key="1">
    <source>
        <dbReference type="Pfam" id="PF07244"/>
    </source>
</evidence>
<name>A0AAD1AYK7_9FLAO</name>
<dbReference type="Proteomes" id="UP000031659">
    <property type="component" value="Chromosome"/>
</dbReference>
<dbReference type="KEGG" id="smup:SMPSPU_176"/>
<dbReference type="Gene3D" id="2.40.160.50">
    <property type="entry name" value="membrane protein fhac: a member of the omp85/tpsb transporter family"/>
    <property type="match status" value="1"/>
</dbReference>
<evidence type="ECO:0000313" key="2">
    <source>
        <dbReference type="EMBL" id="BAO66330.1"/>
    </source>
</evidence>
<accession>A0AAD1AYK7</accession>
<reference evidence="2 3" key="1">
    <citation type="journal article" date="2014" name="ISME J.">
        <title>Swapping symbionts in spittlebugs: evolutionary replacement of a reduced genome symbiont.</title>
        <authorList>
            <person name="Koga R."/>
            <person name="Moran N.A."/>
        </authorList>
    </citation>
    <scope>NUCLEOTIDE SEQUENCE [LARGE SCALE GENOMIC DNA]</scope>
    <source>
        <strain evidence="2 3">PSPU</strain>
    </source>
</reference>
<organism evidence="2 3">
    <name type="scientific">Candidatus Karelsulcia muelleri PSPU</name>
    <dbReference type="NCBI Taxonomy" id="1189303"/>
    <lineage>
        <taxon>Bacteria</taxon>
        <taxon>Pseudomonadati</taxon>
        <taxon>Bacteroidota</taxon>
        <taxon>Flavobacteriia</taxon>
        <taxon>Flavobacteriales</taxon>
        <taxon>Candidatus Karelsulcia</taxon>
    </lineage>
</organism>
<dbReference type="Pfam" id="PF07244">
    <property type="entry name" value="POTRA"/>
    <property type="match status" value="1"/>
</dbReference>
<protein>
    <submittedName>
        <fullName evidence="2">Outer membrane protein</fullName>
    </submittedName>
</protein>
<feature type="domain" description="POTRA" evidence="1">
    <location>
        <begin position="359"/>
        <end position="431"/>
    </location>
</feature>
<gene>
    <name evidence="2" type="ORF">SMPSPU_176</name>
</gene>
<dbReference type="InterPro" id="IPR010827">
    <property type="entry name" value="BamA/TamA_POTRA"/>
</dbReference>